<sequence>MAVFCSSWDTCTPAKCFPYLLLGATILALLEFLLLLYIVGKAWRSRTRHGKASEVSIDTQGDSISFSLQGNVWVAPLVCGDWSKATLKQVGNDMMPSLRHANLGDRVLHLKARDGTDETISLNGCQVFAVSGGVGPKQKWDKKYPIQVYHTDRTIYRGCKTCLLYLETSWEKEAWCEVLRATAQLGSTTNDGYLKTKKEYALYTHNVEKFMPYVTEFHTNKGANHFDIGPQDKKSDGNKSNDGTSRKRLIWNIVTRRGSKAKANSNPKGVKLTDSSSKQDHSREQLTPAPRQEEDRNSKGKVAGNTSKVNTNTSHQSGIGSNLNSARSIDSGTKISEKDAKASVDSTGEDPVVAATNASDDEKATDIIVTQGTEGELRVDPGMTIEPGLVCFNMVIARLYFDFYHSPERVASIQHKLQRQLSKMRTPSYVKSVTITNLDLGKLPPFATAVHMLPADEGGTLAVEMDMVWNSGGCVTIETRIDMQDLNTREKMAAEAQEPGLAGAAATALLTGLEKDPDIAHTGISAEFPHSTASEGPSGRRGRWLHSVKSWMSHVAEQVAQVPLVLRVECVLIKGTGLMRLRAPPTDRIWFAYKEMPELKLVPKLAIGDHPINSGALGALIVHELQEQWRESLVLPNYQSISVRWMMGDDDDWLPKSAFPVAFAPTQAFDVDEHNLKINETEKKTRKHSPSRTPSHTTIHRPSSHTNQLARSLGSHTLQPDMIDKEEVANGGFPVLSPSESDIGVSDKSVEVAAQEVDSSFSDSDHHLAEHNHENSSDQQSKHSKVAFVGKMAMRLEERRHKVIDRLREQKHP</sequence>
<evidence type="ECO:0000256" key="1">
    <source>
        <dbReference type="ARBA" id="ARBA00004586"/>
    </source>
</evidence>
<keyword evidence="7" id="KW-0446">Lipid-binding</keyword>
<evidence type="ECO:0000259" key="11">
    <source>
        <dbReference type="PROSITE" id="PS51847"/>
    </source>
</evidence>
<protein>
    <recommendedName>
        <fullName evidence="11">SMP-LTD domain-containing protein</fullName>
    </recommendedName>
</protein>
<name>A0ABP0WVB6_9BRYO</name>
<dbReference type="CDD" id="cd21675">
    <property type="entry name" value="SMP_TEX2"/>
    <property type="match status" value="1"/>
</dbReference>
<keyword evidence="4" id="KW-0256">Endoplasmic reticulum</keyword>
<feature type="domain" description="SMP-LTD" evidence="11">
    <location>
        <begin position="394"/>
        <end position="644"/>
    </location>
</feature>
<comment type="subcellular location">
    <subcellularLocation>
        <location evidence="1">Endoplasmic reticulum membrane</location>
    </subcellularLocation>
</comment>
<dbReference type="InterPro" id="IPR057080">
    <property type="entry name" value="PH_SMPa"/>
</dbReference>
<evidence type="ECO:0000313" key="13">
    <source>
        <dbReference type="Proteomes" id="UP001497444"/>
    </source>
</evidence>
<gene>
    <name evidence="12" type="ORF">CSSPJE1EN1_LOCUS14858</name>
</gene>
<keyword evidence="13" id="KW-1185">Reference proteome</keyword>
<feature type="compositionally biased region" description="Basic and acidic residues" evidence="9">
    <location>
        <begin position="230"/>
        <end position="239"/>
    </location>
</feature>
<keyword evidence="5 10" id="KW-1133">Transmembrane helix</keyword>
<keyword evidence="8 10" id="KW-0472">Membrane</keyword>
<organism evidence="12 13">
    <name type="scientific">Sphagnum jensenii</name>
    <dbReference type="NCBI Taxonomy" id="128206"/>
    <lineage>
        <taxon>Eukaryota</taxon>
        <taxon>Viridiplantae</taxon>
        <taxon>Streptophyta</taxon>
        <taxon>Embryophyta</taxon>
        <taxon>Bryophyta</taxon>
        <taxon>Sphagnophytina</taxon>
        <taxon>Sphagnopsida</taxon>
        <taxon>Sphagnales</taxon>
        <taxon>Sphagnaceae</taxon>
        <taxon>Sphagnum</taxon>
    </lineage>
</organism>
<keyword evidence="6" id="KW-0445">Lipid transport</keyword>
<dbReference type="PROSITE" id="PS51847">
    <property type="entry name" value="SMP"/>
    <property type="match status" value="1"/>
</dbReference>
<dbReference type="Proteomes" id="UP001497444">
    <property type="component" value="Chromosome 2"/>
</dbReference>
<evidence type="ECO:0000256" key="7">
    <source>
        <dbReference type="ARBA" id="ARBA00023121"/>
    </source>
</evidence>
<dbReference type="Pfam" id="PF23065">
    <property type="entry name" value="PH_SMPa"/>
    <property type="match status" value="1"/>
</dbReference>
<reference evidence="12 13" key="1">
    <citation type="submission" date="2024-02" db="EMBL/GenBank/DDBJ databases">
        <authorList>
            <consortium name="ELIXIR-Norway"/>
            <consortium name="Elixir Norway"/>
        </authorList>
    </citation>
    <scope>NUCLEOTIDE SEQUENCE [LARGE SCALE GENOMIC DNA]</scope>
</reference>
<evidence type="ECO:0000256" key="8">
    <source>
        <dbReference type="ARBA" id="ARBA00023136"/>
    </source>
</evidence>
<evidence type="ECO:0000256" key="4">
    <source>
        <dbReference type="ARBA" id="ARBA00022824"/>
    </source>
</evidence>
<dbReference type="PANTHER" id="PTHR13466:SF0">
    <property type="entry name" value="SMP-LTD DOMAIN-CONTAINING PROTEIN"/>
    <property type="match status" value="1"/>
</dbReference>
<keyword evidence="2" id="KW-0813">Transport</keyword>
<feature type="transmembrane region" description="Helical" evidence="10">
    <location>
        <begin position="17"/>
        <end position="39"/>
    </location>
</feature>
<evidence type="ECO:0000256" key="6">
    <source>
        <dbReference type="ARBA" id="ARBA00023055"/>
    </source>
</evidence>
<feature type="region of interest" description="Disordered" evidence="9">
    <location>
        <begin position="225"/>
        <end position="350"/>
    </location>
</feature>
<evidence type="ECO:0000256" key="3">
    <source>
        <dbReference type="ARBA" id="ARBA00022692"/>
    </source>
</evidence>
<dbReference type="EMBL" id="OZ020097">
    <property type="protein sequence ID" value="CAK9269380.1"/>
    <property type="molecule type" value="Genomic_DNA"/>
</dbReference>
<dbReference type="PANTHER" id="PTHR13466">
    <property type="entry name" value="TEX2 PROTEIN-RELATED"/>
    <property type="match status" value="1"/>
</dbReference>
<evidence type="ECO:0000256" key="5">
    <source>
        <dbReference type="ARBA" id="ARBA00022989"/>
    </source>
</evidence>
<proteinExistence type="predicted"/>
<feature type="region of interest" description="Disordered" evidence="9">
    <location>
        <begin position="756"/>
        <end position="784"/>
    </location>
</feature>
<dbReference type="InterPro" id="IPR031468">
    <property type="entry name" value="SMP_LBD"/>
</dbReference>
<keyword evidence="3 10" id="KW-0812">Transmembrane</keyword>
<feature type="compositionally biased region" description="Basic and acidic residues" evidence="9">
    <location>
        <begin position="763"/>
        <end position="776"/>
    </location>
</feature>
<evidence type="ECO:0000256" key="2">
    <source>
        <dbReference type="ARBA" id="ARBA00022448"/>
    </source>
</evidence>
<evidence type="ECO:0000313" key="12">
    <source>
        <dbReference type="EMBL" id="CAK9269380.1"/>
    </source>
</evidence>
<evidence type="ECO:0000256" key="10">
    <source>
        <dbReference type="SAM" id="Phobius"/>
    </source>
</evidence>
<accession>A0ABP0WVB6</accession>
<feature type="region of interest" description="Disordered" evidence="9">
    <location>
        <begin position="679"/>
        <end position="710"/>
    </location>
</feature>
<feature type="compositionally biased region" description="Polar residues" evidence="9">
    <location>
        <begin position="304"/>
        <end position="334"/>
    </location>
</feature>
<evidence type="ECO:0000256" key="9">
    <source>
        <dbReference type="SAM" id="MobiDB-lite"/>
    </source>
</evidence>